<dbReference type="InterPro" id="IPR013525">
    <property type="entry name" value="ABC2_TM"/>
</dbReference>
<organism evidence="6 7">
    <name type="scientific">Cryobacterium luteum</name>
    <dbReference type="NCBI Taxonomy" id="1424661"/>
    <lineage>
        <taxon>Bacteria</taxon>
        <taxon>Bacillati</taxon>
        <taxon>Actinomycetota</taxon>
        <taxon>Actinomycetes</taxon>
        <taxon>Micrococcales</taxon>
        <taxon>Microbacteriaceae</taxon>
        <taxon>Cryobacterium</taxon>
    </lineage>
</organism>
<accession>A0A1H8KAK2</accession>
<sequence length="725" mass="72220">MARPFAPRLFTPRLFAPRLFTPRLFAPRLFTPRLFSLPGIELSRFRSSLLAIVALVMIAAVPAIYGGVYLSANWNTSGNVGRLHAVIVNDDLAASITGADGTEQTITAGADLVDSLVGSDSAGFTWSSATDEADARRSLADTTNFAVLVVPADFSSTLASTATKPGAVTAGTAASAFAPEQARLHVYTDDASNFIVGQVTQTVTAAIRSELSSSISETYLDHVYVGFTSLHDNLALAADGAVTLRDGATSASDGSEQLVIGLGTLASGAADLASGVSQVDAGSHTLATGASSLATGSASVASAAAQVASGASHLATGAATLDTSATTLPTATAQLKAGTDTVAENLATIAALTTAHPDWTVTQLNAALAAGGGSITALADGAATVAAGAAALDQTATPLVTGIGTLADGAGTLAAGAASVSTGAHSVSAGAASLQAGAATLQAGADSTAAGASSLAAGATTASTGAGTLAAGLGQLEAGADTLSASLEVGVDQIPSYTADQASALAAVTSAPVAAEHVRENPVGFYGEGLAAYFIPLALWVGGIGMYFLFRPLSPQAVASTARPVRVALTGLAPGLLFGLLQAGLLLAVLHFLVGLEAANFAALAAFTVIVALVFTAIHHSLIALLGGRGRLVALLLLILQLASAGGTYPVQTSPGFFQWISPALPMTYAVDGVRRLIAEGWTSAILVDVLALLAFGIGAFTVSVFASRSMKIWSIGKLHPSLKI</sequence>
<dbReference type="EMBL" id="SOFF01000016">
    <property type="protein sequence ID" value="TFB92400.1"/>
    <property type="molecule type" value="Genomic_DNA"/>
</dbReference>
<dbReference type="PANTHER" id="PTHR43077:SF5">
    <property type="entry name" value="PHAGE INFECTION PROTEIN"/>
    <property type="match status" value="1"/>
</dbReference>
<dbReference type="GO" id="GO:0016020">
    <property type="term" value="C:membrane"/>
    <property type="evidence" value="ECO:0007669"/>
    <property type="project" value="UniProtKB-SubCell"/>
</dbReference>
<dbReference type="Pfam" id="PF12698">
    <property type="entry name" value="ABC2_membrane_3"/>
    <property type="match status" value="1"/>
</dbReference>
<keyword evidence="7" id="KW-1185">Reference proteome</keyword>
<dbReference type="InterPro" id="IPR017500">
    <property type="entry name" value="Phage_infect_YhgE_N"/>
</dbReference>
<gene>
    <name evidence="6" type="ORF">E3O10_04995</name>
</gene>
<dbReference type="PANTHER" id="PTHR43077">
    <property type="entry name" value="TRANSPORT PERMEASE YVFS-RELATED"/>
    <property type="match status" value="1"/>
</dbReference>
<keyword evidence="2" id="KW-0812">Transmembrane</keyword>
<dbReference type="RefSeq" id="WP_092111855.1">
    <property type="nucleotide sequence ID" value="NZ_FOCN01000018.1"/>
</dbReference>
<dbReference type="AlphaFoldDB" id="A0A1H8KAK2"/>
<dbReference type="InterPro" id="IPR051328">
    <property type="entry name" value="T7SS_ABC-Transporter"/>
</dbReference>
<protein>
    <submittedName>
        <fullName evidence="6">YhgE/Pip domain-containing protein</fullName>
    </submittedName>
</protein>
<evidence type="ECO:0000256" key="3">
    <source>
        <dbReference type="ARBA" id="ARBA00022989"/>
    </source>
</evidence>
<dbReference type="NCBIfam" id="TIGR03057">
    <property type="entry name" value="xxxLxxG_by_4"/>
    <property type="match status" value="1"/>
</dbReference>
<dbReference type="OrthoDB" id="9811483at2"/>
<name>A0A1H8KAK2_9MICO</name>
<keyword evidence="3" id="KW-1133">Transmembrane helix</keyword>
<dbReference type="InterPro" id="IPR023908">
    <property type="entry name" value="xxxLxxG_rpt"/>
</dbReference>
<dbReference type="Proteomes" id="UP000297654">
    <property type="component" value="Unassembled WGS sequence"/>
</dbReference>
<evidence type="ECO:0000256" key="2">
    <source>
        <dbReference type="ARBA" id="ARBA00022692"/>
    </source>
</evidence>
<proteinExistence type="predicted"/>
<dbReference type="GO" id="GO:0140359">
    <property type="term" value="F:ABC-type transporter activity"/>
    <property type="evidence" value="ECO:0007669"/>
    <property type="project" value="InterPro"/>
</dbReference>
<evidence type="ECO:0000259" key="5">
    <source>
        <dbReference type="Pfam" id="PF12698"/>
    </source>
</evidence>
<dbReference type="InterPro" id="IPR017501">
    <property type="entry name" value="Phage_infect_YhgE_C"/>
</dbReference>
<comment type="subcellular location">
    <subcellularLocation>
        <location evidence="1">Membrane</location>
        <topology evidence="1">Multi-pass membrane protein</topology>
    </subcellularLocation>
</comment>
<dbReference type="STRING" id="1424661.SAMN05216281_11837"/>
<evidence type="ECO:0000256" key="1">
    <source>
        <dbReference type="ARBA" id="ARBA00004141"/>
    </source>
</evidence>
<reference evidence="6 7" key="1">
    <citation type="submission" date="2019-03" db="EMBL/GenBank/DDBJ databases">
        <title>Genomics of glacier-inhabiting Cryobacterium strains.</title>
        <authorList>
            <person name="Liu Q."/>
            <person name="Xin Y.-H."/>
        </authorList>
    </citation>
    <scope>NUCLEOTIDE SEQUENCE [LARGE SCALE GENOMIC DNA]</scope>
    <source>
        <strain evidence="6 7">Hh15</strain>
    </source>
</reference>
<keyword evidence="4" id="KW-0472">Membrane</keyword>
<evidence type="ECO:0000313" key="7">
    <source>
        <dbReference type="Proteomes" id="UP000297654"/>
    </source>
</evidence>
<evidence type="ECO:0000313" key="6">
    <source>
        <dbReference type="EMBL" id="TFB92400.1"/>
    </source>
</evidence>
<dbReference type="NCBIfam" id="TIGR03061">
    <property type="entry name" value="pip_yhgE_Nterm"/>
    <property type="match status" value="1"/>
</dbReference>
<comment type="caution">
    <text evidence="6">The sequence shown here is derived from an EMBL/GenBank/DDBJ whole genome shotgun (WGS) entry which is preliminary data.</text>
</comment>
<dbReference type="NCBIfam" id="TIGR03062">
    <property type="entry name" value="pip_yhgE_Cterm"/>
    <property type="match status" value="1"/>
</dbReference>
<evidence type="ECO:0000256" key="4">
    <source>
        <dbReference type="ARBA" id="ARBA00023136"/>
    </source>
</evidence>
<feature type="domain" description="ABC-2 type transporter transmembrane" evidence="5">
    <location>
        <begin position="501"/>
        <end position="705"/>
    </location>
</feature>